<sequence>MPKIVDSQALRIEIIKKAFNVFVEKGYYKASMTDITESCNMKRTTMYHYFKNKDEIFENTVYYLIETIEKDIKAIDDNSEMALINKIKYLNNKWHEEFDNNNIVLLLIEIWIAIKREEGEMFERINKRIKTLHHSINQIALQSAKDKVNCKKERLELIHYSSIMFIIKQVSEGKGFNNENIISAISSL</sequence>
<dbReference type="PRINTS" id="PR00455">
    <property type="entry name" value="HTHTETR"/>
</dbReference>
<proteinExistence type="predicted"/>
<dbReference type="PANTHER" id="PTHR43479:SF11">
    <property type="entry name" value="ACREF_ENVCD OPERON REPRESSOR-RELATED"/>
    <property type="match status" value="1"/>
</dbReference>
<reference evidence="4" key="1">
    <citation type="journal article" date="2021" name="mSystems">
        <title>Bacteria and Archaea Synergistically Convert Glycine Betaine to Biogenic Methane in the Formosa Cold Seep of the South China Sea.</title>
        <authorList>
            <person name="Li L."/>
            <person name="Zhang W."/>
            <person name="Zhang S."/>
            <person name="Song L."/>
            <person name="Sun Q."/>
            <person name="Zhang H."/>
            <person name="Xiang H."/>
            <person name="Dong X."/>
        </authorList>
    </citation>
    <scope>NUCLEOTIDE SEQUENCE</scope>
    <source>
        <strain evidence="4">ZWT</strain>
    </source>
</reference>
<dbReference type="Gene3D" id="1.10.357.10">
    <property type="entry name" value="Tetracycline Repressor, domain 2"/>
    <property type="match status" value="1"/>
</dbReference>
<feature type="DNA-binding region" description="H-T-H motif" evidence="2">
    <location>
        <begin position="31"/>
        <end position="50"/>
    </location>
</feature>
<dbReference type="Proteomes" id="UP001056429">
    <property type="component" value="Unassembled WGS sequence"/>
</dbReference>
<evidence type="ECO:0000259" key="3">
    <source>
        <dbReference type="PROSITE" id="PS50977"/>
    </source>
</evidence>
<dbReference type="InterPro" id="IPR009057">
    <property type="entry name" value="Homeodomain-like_sf"/>
</dbReference>
<accession>A0A9J6NYW9</accession>
<name>A0A9J6NYW9_9CLOT</name>
<dbReference type="InterPro" id="IPR001647">
    <property type="entry name" value="HTH_TetR"/>
</dbReference>
<dbReference type="InterPro" id="IPR050624">
    <property type="entry name" value="HTH-type_Tx_Regulator"/>
</dbReference>
<evidence type="ECO:0000256" key="1">
    <source>
        <dbReference type="ARBA" id="ARBA00023125"/>
    </source>
</evidence>
<feature type="domain" description="HTH tetR-type" evidence="3">
    <location>
        <begin position="8"/>
        <end position="68"/>
    </location>
</feature>
<comment type="caution">
    <text evidence="4">The sequence shown here is derived from an EMBL/GenBank/DDBJ whole genome shotgun (WGS) entry which is preliminary data.</text>
</comment>
<dbReference type="RefSeq" id="WP_250858095.1">
    <property type="nucleotide sequence ID" value="NZ_JAGSOJ010000001.1"/>
</dbReference>
<evidence type="ECO:0000313" key="5">
    <source>
        <dbReference type="Proteomes" id="UP001056429"/>
    </source>
</evidence>
<evidence type="ECO:0000313" key="4">
    <source>
        <dbReference type="EMBL" id="MCM1989174.1"/>
    </source>
</evidence>
<gene>
    <name evidence="4" type="ORF">KDK92_05430</name>
</gene>
<evidence type="ECO:0000256" key="2">
    <source>
        <dbReference type="PROSITE-ProRule" id="PRU00335"/>
    </source>
</evidence>
<reference evidence="4" key="2">
    <citation type="submission" date="2021-04" db="EMBL/GenBank/DDBJ databases">
        <authorList>
            <person name="Dong X."/>
        </authorList>
    </citation>
    <scope>NUCLEOTIDE SEQUENCE</scope>
    <source>
        <strain evidence="4">ZWT</strain>
    </source>
</reference>
<dbReference type="GO" id="GO:0003677">
    <property type="term" value="F:DNA binding"/>
    <property type="evidence" value="ECO:0007669"/>
    <property type="project" value="UniProtKB-UniRule"/>
</dbReference>
<protein>
    <submittedName>
        <fullName evidence="4">TetR/AcrR family transcriptional regulator</fullName>
    </submittedName>
</protein>
<dbReference type="SUPFAM" id="SSF46689">
    <property type="entry name" value="Homeodomain-like"/>
    <property type="match status" value="1"/>
</dbReference>
<keyword evidence="1 2" id="KW-0238">DNA-binding</keyword>
<dbReference type="EMBL" id="JAGSOJ010000001">
    <property type="protein sequence ID" value="MCM1989174.1"/>
    <property type="molecule type" value="Genomic_DNA"/>
</dbReference>
<dbReference type="PROSITE" id="PS50977">
    <property type="entry name" value="HTH_TETR_2"/>
    <property type="match status" value="1"/>
</dbReference>
<keyword evidence="5" id="KW-1185">Reference proteome</keyword>
<dbReference type="Pfam" id="PF00440">
    <property type="entry name" value="TetR_N"/>
    <property type="match status" value="1"/>
</dbReference>
<dbReference type="AlphaFoldDB" id="A0A9J6NYW9"/>
<organism evidence="4 5">
    <name type="scientific">Oceanirhabdus seepicola</name>
    <dbReference type="NCBI Taxonomy" id="2828781"/>
    <lineage>
        <taxon>Bacteria</taxon>
        <taxon>Bacillati</taxon>
        <taxon>Bacillota</taxon>
        <taxon>Clostridia</taxon>
        <taxon>Eubacteriales</taxon>
        <taxon>Clostridiaceae</taxon>
        <taxon>Oceanirhabdus</taxon>
    </lineage>
</organism>
<dbReference type="PANTHER" id="PTHR43479">
    <property type="entry name" value="ACREF/ENVCD OPERON REPRESSOR-RELATED"/>
    <property type="match status" value="1"/>
</dbReference>